<dbReference type="Proteomes" id="UP000326725">
    <property type="component" value="Unassembled WGS sequence"/>
</dbReference>
<dbReference type="AlphaFoldDB" id="A0A5K1I1J7"/>
<proteinExistence type="predicted"/>
<keyword evidence="2" id="KW-1185">Reference proteome</keyword>
<gene>
    <name evidence="1" type="ORF">HALO32_01351</name>
</gene>
<name>A0A5K1I1J7_9GAMM</name>
<reference evidence="1 2" key="1">
    <citation type="submission" date="2019-09" db="EMBL/GenBank/DDBJ databases">
        <authorList>
            <person name="Criscuolo A."/>
        </authorList>
    </citation>
    <scope>NUCLEOTIDE SEQUENCE [LARGE SCALE GENOMIC DNA]</scope>
    <source>
        <strain evidence="2">3(2)</strain>
    </source>
</reference>
<accession>A0A5K1I1J7</accession>
<dbReference type="EMBL" id="CABVOU010000027">
    <property type="protein sequence ID" value="VVZ95286.1"/>
    <property type="molecule type" value="Genomic_DNA"/>
</dbReference>
<sequence length="353" mass="37963">MTLTLDTATLEALGAGLPEKGESPTWQVAHIAPVSLVVEGNARVCRLRLSMDLFLRNLGEASPFRFRGQLVSATWAPLAELPPRQVSIDAQTPELPAEASLPLCFTLSELSRPIRVGGSQNWLRYLQPIKAMASPAEEASGAAPVADALHQSLSEWLTHDVCVATVGEAADSAMHGPVGAFGPLEARVLERSSQADLAIDATWLGEVDNAAEQAGEPTVRLVLYGERFGAWVLHRCSLQPAKARAKQTTLPPSFAHEVLVAESSQQLIEQAGLGAVEKRLFQQVGILPHERLRSSAEEPSSADERPGLDLSGLADRSLRHLQVIASLAQQGKLAPADLDMLMKLARQLSRKAR</sequence>
<protein>
    <submittedName>
        <fullName evidence="1">Uncharacterized protein</fullName>
    </submittedName>
</protein>
<organism evidence="1 2">
    <name type="scientific">Halomonas lysinitropha</name>
    <dbReference type="NCBI Taxonomy" id="2607506"/>
    <lineage>
        <taxon>Bacteria</taxon>
        <taxon>Pseudomonadati</taxon>
        <taxon>Pseudomonadota</taxon>
        <taxon>Gammaproteobacteria</taxon>
        <taxon>Oceanospirillales</taxon>
        <taxon>Halomonadaceae</taxon>
        <taxon>Halomonas</taxon>
    </lineage>
</organism>
<evidence type="ECO:0000313" key="1">
    <source>
        <dbReference type="EMBL" id="VVZ95286.1"/>
    </source>
</evidence>
<evidence type="ECO:0000313" key="2">
    <source>
        <dbReference type="Proteomes" id="UP000326725"/>
    </source>
</evidence>
<dbReference type="RefSeq" id="WP_151443000.1">
    <property type="nucleotide sequence ID" value="NZ_CABVOU010000027.1"/>
</dbReference>